<dbReference type="EMBL" id="FYDG01000002">
    <property type="protein sequence ID" value="SNB66916.1"/>
    <property type="molecule type" value="Genomic_DNA"/>
</dbReference>
<dbReference type="AlphaFoldDB" id="A0A212R4G0"/>
<dbReference type="Proteomes" id="UP000198418">
    <property type="component" value="Unassembled WGS sequence"/>
</dbReference>
<feature type="transmembrane region" description="Helical" evidence="1">
    <location>
        <begin position="9"/>
        <end position="28"/>
    </location>
</feature>
<keyword evidence="1" id="KW-0812">Transmembrane</keyword>
<proteinExistence type="predicted"/>
<evidence type="ECO:0000313" key="3">
    <source>
        <dbReference type="Proteomes" id="UP000198418"/>
    </source>
</evidence>
<evidence type="ECO:0000313" key="2">
    <source>
        <dbReference type="EMBL" id="SNB66916.1"/>
    </source>
</evidence>
<accession>A0A212R4G0</accession>
<keyword evidence="1" id="KW-1133">Transmembrane helix</keyword>
<organism evidence="2 3">
    <name type="scientific">Rhodoblastus acidophilus</name>
    <name type="common">Rhodopseudomonas acidophila</name>
    <dbReference type="NCBI Taxonomy" id="1074"/>
    <lineage>
        <taxon>Bacteria</taxon>
        <taxon>Pseudomonadati</taxon>
        <taxon>Pseudomonadota</taxon>
        <taxon>Alphaproteobacteria</taxon>
        <taxon>Hyphomicrobiales</taxon>
        <taxon>Rhodoblastaceae</taxon>
        <taxon>Rhodoblastus</taxon>
    </lineage>
</organism>
<reference evidence="3" key="1">
    <citation type="submission" date="2017-06" db="EMBL/GenBank/DDBJ databases">
        <authorList>
            <person name="Varghese N."/>
            <person name="Submissions S."/>
        </authorList>
    </citation>
    <scope>NUCLEOTIDE SEQUENCE [LARGE SCALE GENOMIC DNA]</scope>
    <source>
        <strain evidence="3">DSM 137</strain>
    </source>
</reference>
<protein>
    <submittedName>
        <fullName evidence="2">Uncharacterized protein</fullName>
    </submittedName>
</protein>
<keyword evidence="3" id="KW-1185">Reference proteome</keyword>
<gene>
    <name evidence="2" type="ORF">SAMN06265338_102560</name>
</gene>
<sequence length="29" mass="3071">MPRITPSEWAAIALATVMTLGPLVPYALS</sequence>
<keyword evidence="1" id="KW-0472">Membrane</keyword>
<name>A0A212R4G0_RHOAC</name>
<evidence type="ECO:0000256" key="1">
    <source>
        <dbReference type="SAM" id="Phobius"/>
    </source>
</evidence>